<keyword evidence="2" id="KW-0677">Repeat</keyword>
<evidence type="ECO:0000256" key="6">
    <source>
        <dbReference type="PROSITE-ProRule" id="PRU00023"/>
    </source>
</evidence>
<dbReference type="InterPro" id="IPR002893">
    <property type="entry name" value="Znf_MYND"/>
</dbReference>
<accession>A0A2H3JMV5</accession>
<dbReference type="SUPFAM" id="SSF48403">
    <property type="entry name" value="Ankyrin repeat"/>
    <property type="match status" value="1"/>
</dbReference>
<dbReference type="PROSITE" id="PS50297">
    <property type="entry name" value="ANK_REP_REGION"/>
    <property type="match status" value="1"/>
</dbReference>
<organism evidence="10 11">
    <name type="scientific">Wolfiporia cocos (strain MD-104)</name>
    <name type="common">Brown rot fungus</name>
    <dbReference type="NCBI Taxonomy" id="742152"/>
    <lineage>
        <taxon>Eukaryota</taxon>
        <taxon>Fungi</taxon>
        <taxon>Dikarya</taxon>
        <taxon>Basidiomycota</taxon>
        <taxon>Agaricomycotina</taxon>
        <taxon>Agaricomycetes</taxon>
        <taxon>Polyporales</taxon>
        <taxon>Phaeolaceae</taxon>
        <taxon>Wolfiporia</taxon>
    </lineage>
</organism>
<dbReference type="PROSITE" id="PS50865">
    <property type="entry name" value="ZF_MYND_2"/>
    <property type="match status" value="1"/>
</dbReference>
<reference evidence="10 11" key="1">
    <citation type="journal article" date="2012" name="Science">
        <title>The Paleozoic origin of enzymatic lignin decomposition reconstructed from 31 fungal genomes.</title>
        <authorList>
            <person name="Floudas D."/>
            <person name="Binder M."/>
            <person name="Riley R."/>
            <person name="Barry K."/>
            <person name="Blanchette R.A."/>
            <person name="Henrissat B."/>
            <person name="Martinez A.T."/>
            <person name="Otillar R."/>
            <person name="Spatafora J.W."/>
            <person name="Yadav J.S."/>
            <person name="Aerts A."/>
            <person name="Benoit I."/>
            <person name="Boyd A."/>
            <person name="Carlson A."/>
            <person name="Copeland A."/>
            <person name="Coutinho P.M."/>
            <person name="de Vries R.P."/>
            <person name="Ferreira P."/>
            <person name="Findley K."/>
            <person name="Foster B."/>
            <person name="Gaskell J."/>
            <person name="Glotzer D."/>
            <person name="Gorecki P."/>
            <person name="Heitman J."/>
            <person name="Hesse C."/>
            <person name="Hori C."/>
            <person name="Igarashi K."/>
            <person name="Jurgens J.A."/>
            <person name="Kallen N."/>
            <person name="Kersten P."/>
            <person name="Kohler A."/>
            <person name="Kuees U."/>
            <person name="Kumar T.K.A."/>
            <person name="Kuo A."/>
            <person name="LaButti K."/>
            <person name="Larrondo L.F."/>
            <person name="Lindquist E."/>
            <person name="Ling A."/>
            <person name="Lombard V."/>
            <person name="Lucas S."/>
            <person name="Lundell T."/>
            <person name="Martin R."/>
            <person name="McLaughlin D.J."/>
            <person name="Morgenstern I."/>
            <person name="Morin E."/>
            <person name="Murat C."/>
            <person name="Nagy L.G."/>
            <person name="Nolan M."/>
            <person name="Ohm R.A."/>
            <person name="Patyshakuliyeva A."/>
            <person name="Rokas A."/>
            <person name="Ruiz-Duenas F.J."/>
            <person name="Sabat G."/>
            <person name="Salamov A."/>
            <person name="Samejima M."/>
            <person name="Schmutz J."/>
            <person name="Slot J.C."/>
            <person name="St John F."/>
            <person name="Stenlid J."/>
            <person name="Sun H."/>
            <person name="Sun S."/>
            <person name="Syed K."/>
            <person name="Tsang A."/>
            <person name="Wiebenga A."/>
            <person name="Young D."/>
            <person name="Pisabarro A."/>
            <person name="Eastwood D.C."/>
            <person name="Martin F."/>
            <person name="Cullen D."/>
            <person name="Grigoriev I.V."/>
            <person name="Hibbett D.S."/>
        </authorList>
    </citation>
    <scope>NUCLEOTIDE SEQUENCE [LARGE SCALE GENOMIC DNA]</scope>
    <source>
        <strain evidence="10 11">MD-104</strain>
    </source>
</reference>
<keyword evidence="4" id="KW-0862">Zinc</keyword>
<dbReference type="STRING" id="742152.A0A2H3JMV5"/>
<dbReference type="Proteomes" id="UP000218811">
    <property type="component" value="Unassembled WGS sequence"/>
</dbReference>
<dbReference type="InterPro" id="IPR036770">
    <property type="entry name" value="Ankyrin_rpt-contain_sf"/>
</dbReference>
<name>A0A2H3JMV5_WOLCO</name>
<dbReference type="AlphaFoldDB" id="A0A2H3JMV5"/>
<feature type="domain" description="MYND-type" evidence="9">
    <location>
        <begin position="248"/>
        <end position="286"/>
    </location>
</feature>
<dbReference type="OrthoDB" id="194358at2759"/>
<dbReference type="PANTHER" id="PTHR24171:SF9">
    <property type="entry name" value="ANKYRIN REPEAT DOMAIN-CONTAINING PROTEIN 39"/>
    <property type="match status" value="1"/>
</dbReference>
<dbReference type="PROSITE" id="PS50088">
    <property type="entry name" value="ANK_REPEAT"/>
    <property type="match status" value="2"/>
</dbReference>
<dbReference type="Gene3D" id="1.25.40.20">
    <property type="entry name" value="Ankyrin repeat-containing domain"/>
    <property type="match status" value="1"/>
</dbReference>
<evidence type="ECO:0000313" key="10">
    <source>
        <dbReference type="EMBL" id="PCH42825.1"/>
    </source>
</evidence>
<feature type="repeat" description="ANK" evidence="6">
    <location>
        <begin position="141"/>
        <end position="176"/>
    </location>
</feature>
<evidence type="ECO:0000256" key="4">
    <source>
        <dbReference type="ARBA" id="ARBA00022833"/>
    </source>
</evidence>
<dbReference type="SMART" id="SM00248">
    <property type="entry name" value="ANK"/>
    <property type="match status" value="2"/>
</dbReference>
<feature type="region of interest" description="Disordered" evidence="8">
    <location>
        <begin position="322"/>
        <end position="342"/>
    </location>
</feature>
<gene>
    <name evidence="10" type="ORF">WOLCODRAFT_138079</name>
</gene>
<evidence type="ECO:0000256" key="5">
    <source>
        <dbReference type="ARBA" id="ARBA00023043"/>
    </source>
</evidence>
<dbReference type="PANTHER" id="PTHR24171">
    <property type="entry name" value="ANKYRIN REPEAT DOMAIN-CONTAINING PROTEIN 39-RELATED"/>
    <property type="match status" value="1"/>
</dbReference>
<keyword evidence="5 6" id="KW-0040">ANK repeat</keyword>
<dbReference type="Pfam" id="PF12796">
    <property type="entry name" value="Ank_2"/>
    <property type="match status" value="1"/>
</dbReference>
<keyword evidence="3 7" id="KW-0863">Zinc-finger</keyword>
<protein>
    <submittedName>
        <fullName evidence="10">Ankyrin</fullName>
    </submittedName>
</protein>
<evidence type="ECO:0000256" key="2">
    <source>
        <dbReference type="ARBA" id="ARBA00022737"/>
    </source>
</evidence>
<keyword evidence="1" id="KW-0479">Metal-binding</keyword>
<sequence>MSDAVNIFASDEARRSDGTGGFRTTAEMLRLINQPGYISLAMGGQRLRGLYQRFSAGFTANMLKQFALYCFIGQVEQIKRTIDSGQAPDLTGTETPYKFGYCTFVVAGAQRGAAVCPGSDPAAALQLLLSSGAPADSEDIVGYTALHHATQNAAGGALALARILLEAGASPNHQSRYGEVPILGAFQTGDVDAVELLMEFGADMDIADADDVTPRGMFPRAGPRVAAAVTKWLRKRAGEAAPMDEKACAQCGTAASSLKFCGRCHAARYCSPTCQRAHWPTHKRTCQPFDITTAVTVRPRYRAAGRILSTADTTRELLGIRSGARPARGRGAHAGQAPSLQPGESKRIIIKVQVPMALDADGPGAAAPSGDMLVYTKRRDFVCQISKADNADAYARISRAVREKGVGGLKAYFPAELNGEDELVVKIGEVLAEQPF</sequence>
<dbReference type="Pfam" id="PF01753">
    <property type="entry name" value="zf-MYND"/>
    <property type="match status" value="1"/>
</dbReference>
<feature type="repeat" description="ANK" evidence="6">
    <location>
        <begin position="177"/>
        <end position="209"/>
    </location>
</feature>
<evidence type="ECO:0000256" key="8">
    <source>
        <dbReference type="SAM" id="MobiDB-lite"/>
    </source>
</evidence>
<dbReference type="EMBL" id="KB468135">
    <property type="protein sequence ID" value="PCH42825.1"/>
    <property type="molecule type" value="Genomic_DNA"/>
</dbReference>
<dbReference type="OMA" id="GQETGYK"/>
<evidence type="ECO:0000259" key="9">
    <source>
        <dbReference type="PROSITE" id="PS50865"/>
    </source>
</evidence>
<dbReference type="GO" id="GO:0008270">
    <property type="term" value="F:zinc ion binding"/>
    <property type="evidence" value="ECO:0007669"/>
    <property type="project" value="UniProtKB-KW"/>
</dbReference>
<evidence type="ECO:0000313" key="11">
    <source>
        <dbReference type="Proteomes" id="UP000218811"/>
    </source>
</evidence>
<keyword evidence="11" id="KW-1185">Reference proteome</keyword>
<dbReference type="InterPro" id="IPR002110">
    <property type="entry name" value="Ankyrin_rpt"/>
</dbReference>
<evidence type="ECO:0000256" key="1">
    <source>
        <dbReference type="ARBA" id="ARBA00022723"/>
    </source>
</evidence>
<dbReference type="Gene3D" id="6.10.140.2220">
    <property type="match status" value="1"/>
</dbReference>
<evidence type="ECO:0000256" key="3">
    <source>
        <dbReference type="ARBA" id="ARBA00022771"/>
    </source>
</evidence>
<evidence type="ECO:0000256" key="7">
    <source>
        <dbReference type="PROSITE-ProRule" id="PRU00134"/>
    </source>
</evidence>
<dbReference type="SUPFAM" id="SSF144232">
    <property type="entry name" value="HIT/MYND zinc finger-like"/>
    <property type="match status" value="1"/>
</dbReference>
<dbReference type="PROSITE" id="PS01360">
    <property type="entry name" value="ZF_MYND_1"/>
    <property type="match status" value="1"/>
</dbReference>
<proteinExistence type="predicted"/>